<organism evidence="2 3">
    <name type="scientific">Pyricularia grisea</name>
    <name type="common">Crabgrass-specific blast fungus</name>
    <name type="synonym">Magnaporthe grisea</name>
    <dbReference type="NCBI Taxonomy" id="148305"/>
    <lineage>
        <taxon>Eukaryota</taxon>
        <taxon>Fungi</taxon>
        <taxon>Dikarya</taxon>
        <taxon>Ascomycota</taxon>
        <taxon>Pezizomycotina</taxon>
        <taxon>Sordariomycetes</taxon>
        <taxon>Sordariomycetidae</taxon>
        <taxon>Magnaporthales</taxon>
        <taxon>Pyriculariaceae</taxon>
        <taxon>Pyricularia</taxon>
    </lineage>
</organism>
<feature type="compositionally biased region" description="Basic and acidic residues" evidence="1">
    <location>
        <begin position="1"/>
        <end position="10"/>
    </location>
</feature>
<gene>
    <name evidence="3" type="ORF">PgNI_04923</name>
</gene>
<evidence type="ECO:0000313" key="3">
    <source>
        <dbReference type="RefSeq" id="XP_030985115.1"/>
    </source>
</evidence>
<keyword evidence="2" id="KW-1185">Reference proteome</keyword>
<proteinExistence type="predicted"/>
<dbReference type="AlphaFoldDB" id="A0A6P8BD62"/>
<feature type="region of interest" description="Disordered" evidence="1">
    <location>
        <begin position="1"/>
        <end position="81"/>
    </location>
</feature>
<reference evidence="3" key="1">
    <citation type="journal article" date="2019" name="Mol. Biol. Evol.">
        <title>Blast fungal genomes show frequent chromosomal changes, gene gains and losses, and effector gene turnover.</title>
        <authorList>
            <person name="Gomez Luciano L.B."/>
            <person name="Jason Tsai I."/>
            <person name="Chuma I."/>
            <person name="Tosa Y."/>
            <person name="Chen Y.H."/>
            <person name="Li J.Y."/>
            <person name="Li M.Y."/>
            <person name="Jade Lu M.Y."/>
            <person name="Nakayashiki H."/>
            <person name="Li W.H."/>
        </authorList>
    </citation>
    <scope>NUCLEOTIDE SEQUENCE</scope>
    <source>
        <strain evidence="3">NI907</strain>
    </source>
</reference>
<dbReference type="GeneID" id="41959873"/>
<dbReference type="Proteomes" id="UP000515153">
    <property type="component" value="Unplaced"/>
</dbReference>
<reference evidence="3" key="2">
    <citation type="submission" date="2019-10" db="EMBL/GenBank/DDBJ databases">
        <authorList>
            <consortium name="NCBI Genome Project"/>
        </authorList>
    </citation>
    <scope>NUCLEOTIDE SEQUENCE</scope>
    <source>
        <strain evidence="3">NI907</strain>
    </source>
</reference>
<dbReference type="KEGG" id="pgri:PgNI_04923"/>
<protein>
    <recommendedName>
        <fullName evidence="4">Beta-xylosidase</fullName>
    </recommendedName>
</protein>
<feature type="compositionally biased region" description="Low complexity" evidence="1">
    <location>
        <begin position="37"/>
        <end position="49"/>
    </location>
</feature>
<feature type="compositionally biased region" description="Polar residues" evidence="1">
    <location>
        <begin position="14"/>
        <end position="26"/>
    </location>
</feature>
<dbReference type="RefSeq" id="XP_030985115.1">
    <property type="nucleotide sequence ID" value="XM_031124964.1"/>
</dbReference>
<evidence type="ECO:0000256" key="1">
    <source>
        <dbReference type="SAM" id="MobiDB-lite"/>
    </source>
</evidence>
<evidence type="ECO:0000313" key="2">
    <source>
        <dbReference type="Proteomes" id="UP000515153"/>
    </source>
</evidence>
<reference evidence="3" key="3">
    <citation type="submission" date="2025-08" db="UniProtKB">
        <authorList>
            <consortium name="RefSeq"/>
        </authorList>
    </citation>
    <scope>IDENTIFICATION</scope>
    <source>
        <strain evidence="3">NI907</strain>
    </source>
</reference>
<evidence type="ECO:0008006" key="4">
    <source>
        <dbReference type="Google" id="ProtNLM"/>
    </source>
</evidence>
<name>A0A6P8BD62_PYRGI</name>
<accession>A0A6P8BD62</accession>
<sequence>MYHRGHDQQRKMSRQASRQLSQSTIPPMSPLEQVVDQQHQQQQSQQSSTPSPPSCIPSPSPLSPAAPPCPATTALGQRRAARNPALAQKLEQMALPLAPLVQLTTGQIHPAFPATLLSFWLLTDDELESLASFYHQRTPSHLSRFYPCPVSWSSDLPLEEKRRKLGKFIGLRGCDSPTIILPRSAEELMDEARRNAGAENDDDEALRRKFGFYR</sequence>
<feature type="compositionally biased region" description="Pro residues" evidence="1">
    <location>
        <begin position="50"/>
        <end position="70"/>
    </location>
</feature>